<evidence type="ECO:0000313" key="3">
    <source>
        <dbReference type="Proteomes" id="UP001159363"/>
    </source>
</evidence>
<gene>
    <name evidence="2" type="ORF">PR048_019095</name>
</gene>
<name>A0ABQ9H2M9_9NEOP</name>
<feature type="region of interest" description="Disordered" evidence="1">
    <location>
        <begin position="84"/>
        <end position="109"/>
    </location>
</feature>
<organism evidence="2 3">
    <name type="scientific">Dryococelus australis</name>
    <dbReference type="NCBI Taxonomy" id="614101"/>
    <lineage>
        <taxon>Eukaryota</taxon>
        <taxon>Metazoa</taxon>
        <taxon>Ecdysozoa</taxon>
        <taxon>Arthropoda</taxon>
        <taxon>Hexapoda</taxon>
        <taxon>Insecta</taxon>
        <taxon>Pterygota</taxon>
        <taxon>Neoptera</taxon>
        <taxon>Polyneoptera</taxon>
        <taxon>Phasmatodea</taxon>
        <taxon>Verophasmatodea</taxon>
        <taxon>Anareolatae</taxon>
        <taxon>Phasmatidae</taxon>
        <taxon>Eurycanthinae</taxon>
        <taxon>Dryococelus</taxon>
    </lineage>
</organism>
<evidence type="ECO:0000313" key="2">
    <source>
        <dbReference type="EMBL" id="KAJ8878517.1"/>
    </source>
</evidence>
<proteinExistence type="predicted"/>
<feature type="compositionally biased region" description="Polar residues" evidence="1">
    <location>
        <begin position="93"/>
        <end position="102"/>
    </location>
</feature>
<evidence type="ECO:0000256" key="1">
    <source>
        <dbReference type="SAM" id="MobiDB-lite"/>
    </source>
</evidence>
<comment type="caution">
    <text evidence="2">The sequence shown here is derived from an EMBL/GenBank/DDBJ whole genome shotgun (WGS) entry which is preliminary data.</text>
</comment>
<dbReference type="EMBL" id="JARBHB010000007">
    <property type="protein sequence ID" value="KAJ8878517.1"/>
    <property type="molecule type" value="Genomic_DNA"/>
</dbReference>
<reference evidence="2 3" key="1">
    <citation type="submission" date="2023-02" db="EMBL/GenBank/DDBJ databases">
        <title>LHISI_Scaffold_Assembly.</title>
        <authorList>
            <person name="Stuart O.P."/>
            <person name="Cleave R."/>
            <person name="Magrath M.J.L."/>
            <person name="Mikheyev A.S."/>
        </authorList>
    </citation>
    <scope>NUCLEOTIDE SEQUENCE [LARGE SCALE GENOMIC DNA]</scope>
    <source>
        <strain evidence="2">Daus_M_001</strain>
        <tissue evidence="2">Leg muscle</tissue>
    </source>
</reference>
<accession>A0ABQ9H2M9</accession>
<sequence>MAWIGFEVRARIEQQCHARVGGNGISGRNPLTKTWPCTIPTCKNLKATSPGIEHCTPLVVCERSSQCATAALVRRRKWGGGEERGIPEKTLWPTASSGTIPTCENPVTRPGIEPRSPWWEASMLIAQPPGVADEKRGHGGVAVRLLVSRQGELGILEGSLPDLCTREPCRRNAASRRVFSGISSFPRPCIPAPFQAHLTSPSSALKTSMLRAVQISPPQWKYCNPPPPLLLEELGIGLRAHAFRSLDLTAVYAFGKDARYLIVQTVSSAGGKHLIIVDGAGVKRLGKREITEKTRRPTASSGSILTCENPVIRPGIEPGSPWWEASVLITEPPWLPLTSRAALTGASVVYYMYFRVSPDFRTWESCRTMPLVGGFSRGSPVSPALSVQRCCILTLITLMGSQDHDVTSRPNLFTIISHGLRLWCLREYVEFPSYPEPRWWSGQTTRLPPKANRVRFPLGSLAVFRTWELCRTMPLVAGFSRGSSVPPDLAARRFSVLAFLRPHRL</sequence>
<keyword evidence="3" id="KW-1185">Reference proteome</keyword>
<dbReference type="Proteomes" id="UP001159363">
    <property type="component" value="Chromosome 6"/>
</dbReference>
<protein>
    <submittedName>
        <fullName evidence="2">Uncharacterized protein</fullName>
    </submittedName>
</protein>